<evidence type="ECO:0000256" key="1">
    <source>
        <dbReference type="ARBA" id="ARBA00006773"/>
    </source>
</evidence>
<comment type="catalytic activity">
    <reaction evidence="5 6">
        <text>adenine + H2O + H(+) = hypoxanthine + NH4(+)</text>
        <dbReference type="Rhea" id="RHEA:23688"/>
        <dbReference type="ChEBI" id="CHEBI:15377"/>
        <dbReference type="ChEBI" id="CHEBI:15378"/>
        <dbReference type="ChEBI" id="CHEBI:16708"/>
        <dbReference type="ChEBI" id="CHEBI:17368"/>
        <dbReference type="ChEBI" id="CHEBI:28938"/>
        <dbReference type="EC" id="3.5.4.2"/>
    </reaction>
</comment>
<dbReference type="Pfam" id="PF13382">
    <property type="entry name" value="Adenine_deam_C"/>
    <property type="match status" value="1"/>
</dbReference>
<dbReference type="GO" id="GO:0006146">
    <property type="term" value="P:adenine catabolic process"/>
    <property type="evidence" value="ECO:0007669"/>
    <property type="project" value="InterPro"/>
</dbReference>
<dbReference type="SUPFAM" id="SSF51338">
    <property type="entry name" value="Composite domain of metallo-dependent hydrolases"/>
    <property type="match status" value="1"/>
</dbReference>
<evidence type="ECO:0000259" key="7">
    <source>
        <dbReference type="Pfam" id="PF01979"/>
    </source>
</evidence>
<dbReference type="AlphaFoldDB" id="A0A3R9RCP2"/>
<organism evidence="9 10">
    <name type="scientific">Salibacterium salarium</name>
    <dbReference type="NCBI Taxonomy" id="284579"/>
    <lineage>
        <taxon>Bacteria</taxon>
        <taxon>Bacillati</taxon>
        <taxon>Bacillota</taxon>
        <taxon>Bacilli</taxon>
        <taxon>Bacillales</taxon>
        <taxon>Bacillaceae</taxon>
    </lineage>
</organism>
<accession>A0A3R9RCP2</accession>
<evidence type="ECO:0000256" key="6">
    <source>
        <dbReference type="HAMAP-Rule" id="MF_01518"/>
    </source>
</evidence>
<keyword evidence="4 6" id="KW-0464">Manganese</keyword>
<protein>
    <recommendedName>
        <fullName evidence="2 6">Adenine deaminase</fullName>
        <shortName evidence="6">Adenase</shortName>
        <shortName evidence="6">Adenine aminase</shortName>
        <ecNumber evidence="2 6">3.5.4.2</ecNumber>
    </recommendedName>
</protein>
<feature type="domain" description="Amidohydrolase-related" evidence="7">
    <location>
        <begin position="87"/>
        <end position="371"/>
    </location>
</feature>
<dbReference type="GO" id="GO:0000034">
    <property type="term" value="F:adenine deaminase activity"/>
    <property type="evidence" value="ECO:0007669"/>
    <property type="project" value="UniProtKB-UniRule"/>
</dbReference>
<dbReference type="EMBL" id="RBVX01000015">
    <property type="protein sequence ID" value="RSL32404.1"/>
    <property type="molecule type" value="Genomic_DNA"/>
</dbReference>
<gene>
    <name evidence="6 9" type="primary">ade</name>
    <name evidence="9" type="ORF">D7Z54_16055</name>
</gene>
<name>A0A3R9RCP2_9BACI</name>
<dbReference type="HAMAP" id="MF_01518">
    <property type="entry name" value="Adenine_deamin"/>
    <property type="match status" value="1"/>
</dbReference>
<comment type="cofactor">
    <cofactor evidence="6">
        <name>Mn(2+)</name>
        <dbReference type="ChEBI" id="CHEBI:29035"/>
    </cofactor>
</comment>
<dbReference type="PANTHER" id="PTHR11113">
    <property type="entry name" value="N-ACETYLGLUCOSAMINE-6-PHOSPHATE DEACETYLASE"/>
    <property type="match status" value="1"/>
</dbReference>
<feature type="domain" description="Adenine deaminase C-terminal" evidence="8">
    <location>
        <begin position="430"/>
        <end position="598"/>
    </location>
</feature>
<dbReference type="PANTHER" id="PTHR11113:SF2">
    <property type="entry name" value="ADENINE DEAMINASE"/>
    <property type="match status" value="1"/>
</dbReference>
<dbReference type="Gene3D" id="3.20.20.140">
    <property type="entry name" value="Metal-dependent hydrolases"/>
    <property type="match status" value="1"/>
</dbReference>
<evidence type="ECO:0000313" key="9">
    <source>
        <dbReference type="EMBL" id="RSL32404.1"/>
    </source>
</evidence>
<dbReference type="Proteomes" id="UP000275076">
    <property type="component" value="Unassembled WGS sequence"/>
</dbReference>
<dbReference type="SUPFAM" id="SSF51556">
    <property type="entry name" value="Metallo-dependent hydrolases"/>
    <property type="match status" value="1"/>
</dbReference>
<comment type="similarity">
    <text evidence="1 6">Belongs to the metallo-dependent hydrolases superfamily. Adenine deaminase family.</text>
</comment>
<dbReference type="Gene3D" id="2.30.40.10">
    <property type="entry name" value="Urease, subunit C, domain 1"/>
    <property type="match status" value="1"/>
</dbReference>
<dbReference type="Pfam" id="PF01979">
    <property type="entry name" value="Amidohydro_1"/>
    <property type="match status" value="1"/>
</dbReference>
<proteinExistence type="inferred from homology"/>
<keyword evidence="10" id="KW-1185">Reference proteome</keyword>
<evidence type="ECO:0000256" key="3">
    <source>
        <dbReference type="ARBA" id="ARBA00022801"/>
    </source>
</evidence>
<evidence type="ECO:0000259" key="8">
    <source>
        <dbReference type="Pfam" id="PF13382"/>
    </source>
</evidence>
<keyword evidence="3 6" id="KW-0378">Hydrolase</keyword>
<evidence type="ECO:0000256" key="2">
    <source>
        <dbReference type="ARBA" id="ARBA00012782"/>
    </source>
</evidence>
<evidence type="ECO:0000256" key="5">
    <source>
        <dbReference type="ARBA" id="ARBA00047720"/>
    </source>
</evidence>
<dbReference type="InterPro" id="IPR032466">
    <property type="entry name" value="Metal_Hydrolase"/>
</dbReference>
<evidence type="ECO:0000313" key="10">
    <source>
        <dbReference type="Proteomes" id="UP000275076"/>
    </source>
</evidence>
<dbReference type="InterPro" id="IPR006679">
    <property type="entry name" value="Adenine_deam"/>
</dbReference>
<dbReference type="NCBIfam" id="TIGR01178">
    <property type="entry name" value="ade"/>
    <property type="match status" value="1"/>
</dbReference>
<evidence type="ECO:0000256" key="4">
    <source>
        <dbReference type="ARBA" id="ARBA00023211"/>
    </source>
</evidence>
<dbReference type="InterPro" id="IPR026912">
    <property type="entry name" value="Adenine_deam_C"/>
</dbReference>
<dbReference type="EC" id="3.5.4.2" evidence="2 6"/>
<dbReference type="InterPro" id="IPR011059">
    <property type="entry name" value="Metal-dep_hydrolase_composite"/>
</dbReference>
<dbReference type="InterPro" id="IPR006680">
    <property type="entry name" value="Amidohydro-rel"/>
</dbReference>
<reference evidence="9 10" key="1">
    <citation type="submission" date="2018-10" db="EMBL/GenBank/DDBJ databases">
        <title>Draft genome sequence of Bacillus salarius IM0101, isolated from a hypersaline soil in Inner Mongolia, China.</title>
        <authorList>
            <person name="Yamprayoonswat W."/>
            <person name="Boonvisut S."/>
            <person name="Jumpathong W."/>
            <person name="Sittihan S."/>
            <person name="Ruangsuj P."/>
            <person name="Wanthongcharoen S."/>
            <person name="Thongpramul N."/>
            <person name="Pimmason S."/>
            <person name="Yu B."/>
            <person name="Yasawong M."/>
        </authorList>
    </citation>
    <scope>NUCLEOTIDE SEQUENCE [LARGE SCALE GENOMIC DNA]</scope>
    <source>
        <strain evidence="9 10">IM0101</strain>
    </source>
</reference>
<comment type="caution">
    <text evidence="9">The sequence shown here is derived from an EMBL/GenBank/DDBJ whole genome shotgun (WGS) entry which is preliminary data.</text>
</comment>
<sequence length="610" mass="65957">MCTTCLLFMVSVTKIKGRASMVQYTAAARNAEQLDTAIENIQLVNVFTGEVYPAAIGIKGEKIVHVTQPGVTELDALSRVDGKQEYAIPGLIDTHVHIESSMLTPEAYAQAVLPQGTTTVVTDPHEIGNVLGERGIQYMIDASRKLDLRVLTFLPSCVPSAPAVETSGDNFTPEKVGKLLKMDGIDGLAEVMNYYGVIHEDPRMMGILEEARKVGMLAQGHAPTVSGRDLSAYLAAGVDSDHESRTGEEALEKARSGMWLEIRESSFAHNAAPIAEKIRHLGYMPNICLCSDDVKANHLLSQGHMNHVVRTLVDNGIDPVTAIRFGTINAANRLQRTDIGAIVPGRSADVVLVNDLEQMTVSSTWAQGKLVAADGKCLTSQPRIEPPSDFYQTVKVGDIFPEDFHIGVEDDVTKAAVRVIEYDYAPGIPTNFFETTLPVKNGLLEISAYEGKKGPLNRIGVFHRHGKNNNRSLGVLAGYGIMDGAVATTVAHDSHHLAVLGVNPDDMAIAANHLRNRQGGMVAVKDGDIIAELDLPIAGLMSGKDAEQLTPSIENFVERIQETIMPGLNPIHRLIAVTLPVIPKAKISDQGLVDVDQQKLVPLLTEVYQS</sequence>